<dbReference type="EMBL" id="JBBYAK010000002">
    <property type="protein sequence ID" value="MEL3959350.1"/>
    <property type="molecule type" value="Genomic_DNA"/>
</dbReference>
<reference evidence="1 2" key="1">
    <citation type="submission" date="2024-03" db="EMBL/GenBank/DDBJ databases">
        <title>Bacilli Hybrid Assemblies.</title>
        <authorList>
            <person name="Kovac J."/>
        </authorList>
    </citation>
    <scope>NUCLEOTIDE SEQUENCE [LARGE SCALE GENOMIC DNA]</scope>
    <source>
        <strain evidence="1 2">FSL M8-0022</strain>
    </source>
</reference>
<dbReference type="RefSeq" id="WP_342020988.1">
    <property type="nucleotide sequence ID" value="NZ_JBBYAK010000002.1"/>
</dbReference>
<evidence type="ECO:0008006" key="3">
    <source>
        <dbReference type="Google" id="ProtNLM"/>
    </source>
</evidence>
<protein>
    <recommendedName>
        <fullName evidence="3">DUF4314 domain-containing protein</fullName>
    </recommendedName>
</protein>
<evidence type="ECO:0000313" key="2">
    <source>
        <dbReference type="Proteomes" id="UP001459714"/>
    </source>
</evidence>
<proteinExistence type="predicted"/>
<comment type="caution">
    <text evidence="1">The sequence shown here is derived from an EMBL/GenBank/DDBJ whole genome shotgun (WGS) entry which is preliminary data.</text>
</comment>
<name>A0ABU9K2Q3_9BACI</name>
<keyword evidence="2" id="KW-1185">Reference proteome</keyword>
<gene>
    <name evidence="1" type="ORF">NST17_19540</name>
</gene>
<accession>A0ABU9K2Q3</accession>
<organism evidence="1 2">
    <name type="scientific">Caldifermentibacillus hisashii</name>
    <dbReference type="NCBI Taxonomy" id="996558"/>
    <lineage>
        <taxon>Bacteria</taxon>
        <taxon>Bacillati</taxon>
        <taxon>Bacillota</taxon>
        <taxon>Bacilli</taxon>
        <taxon>Bacillales</taxon>
        <taxon>Bacillaceae</taxon>
        <taxon>Caldifermentibacillus</taxon>
    </lineage>
</organism>
<sequence length="57" mass="6206">MKCGDRVMSLPVIQEIVPNGSLGTVQEVYSDGWGVVKFDDGIRLLIRLNGNFVVVNG</sequence>
<evidence type="ECO:0000313" key="1">
    <source>
        <dbReference type="EMBL" id="MEL3959350.1"/>
    </source>
</evidence>
<dbReference type="Proteomes" id="UP001459714">
    <property type="component" value="Unassembled WGS sequence"/>
</dbReference>